<name>A0A8S9ZIC5_9BILA</name>
<dbReference type="FunFam" id="3.40.50.300:FF:001384">
    <property type="entry name" value="Midasin"/>
    <property type="match status" value="1"/>
</dbReference>
<dbReference type="FunFam" id="3.40.50.300:FF:000142">
    <property type="entry name" value="Midasin"/>
    <property type="match status" value="1"/>
</dbReference>
<accession>A0A8S9ZIC5</accession>
<dbReference type="PANTHER" id="PTHR48103:SF2">
    <property type="entry name" value="MIDASIN"/>
    <property type="match status" value="1"/>
</dbReference>
<evidence type="ECO:0000256" key="5">
    <source>
        <dbReference type="ARBA" id="ARBA00022741"/>
    </source>
</evidence>
<dbReference type="SMART" id="SM00382">
    <property type="entry name" value="AAA"/>
    <property type="match status" value="2"/>
</dbReference>
<evidence type="ECO:0000259" key="9">
    <source>
        <dbReference type="SMART" id="SM00382"/>
    </source>
</evidence>
<dbReference type="GO" id="GO:0000027">
    <property type="term" value="P:ribosomal large subunit assembly"/>
    <property type="evidence" value="ECO:0007669"/>
    <property type="project" value="TreeGrafter"/>
</dbReference>
<keyword evidence="5" id="KW-0547">Nucleotide-binding</keyword>
<comment type="similarity">
    <text evidence="3">Belongs to the midasin family.</text>
</comment>
<dbReference type="GO" id="GO:0030687">
    <property type="term" value="C:preribosome, large subunit precursor"/>
    <property type="evidence" value="ECO:0007669"/>
    <property type="project" value="TreeGrafter"/>
</dbReference>
<protein>
    <recommendedName>
        <fullName evidence="4">Midasin</fullName>
    </recommendedName>
</protein>
<evidence type="ECO:0000256" key="3">
    <source>
        <dbReference type="ARBA" id="ARBA00007188"/>
    </source>
</evidence>
<dbReference type="PANTHER" id="PTHR48103">
    <property type="entry name" value="MIDASIN-RELATED"/>
    <property type="match status" value="1"/>
</dbReference>
<feature type="domain" description="AAA+ ATPase" evidence="9">
    <location>
        <begin position="76"/>
        <end position="235"/>
    </location>
</feature>
<evidence type="ECO:0000313" key="11">
    <source>
        <dbReference type="Proteomes" id="UP000605970"/>
    </source>
</evidence>
<dbReference type="EMBL" id="JABEBT010000085">
    <property type="protein sequence ID" value="KAF7633079.1"/>
    <property type="molecule type" value="Genomic_DNA"/>
</dbReference>
<dbReference type="GO" id="GO:0005524">
    <property type="term" value="F:ATP binding"/>
    <property type="evidence" value="ECO:0007669"/>
    <property type="project" value="UniProtKB-KW"/>
</dbReference>
<dbReference type="InterPro" id="IPR027417">
    <property type="entry name" value="P-loop_NTPase"/>
</dbReference>
<dbReference type="GO" id="GO:0000055">
    <property type="term" value="P:ribosomal large subunit export from nucleus"/>
    <property type="evidence" value="ECO:0007669"/>
    <property type="project" value="TreeGrafter"/>
</dbReference>
<dbReference type="GO" id="GO:0005730">
    <property type="term" value="C:nucleolus"/>
    <property type="evidence" value="ECO:0007669"/>
    <property type="project" value="UniProtKB-SubCell"/>
</dbReference>
<organism evidence="10 11">
    <name type="scientific">Meloidogyne graminicola</name>
    <dbReference type="NCBI Taxonomy" id="189291"/>
    <lineage>
        <taxon>Eukaryota</taxon>
        <taxon>Metazoa</taxon>
        <taxon>Ecdysozoa</taxon>
        <taxon>Nematoda</taxon>
        <taxon>Chromadorea</taxon>
        <taxon>Rhabditida</taxon>
        <taxon>Tylenchina</taxon>
        <taxon>Tylenchomorpha</taxon>
        <taxon>Tylenchoidea</taxon>
        <taxon>Meloidogynidae</taxon>
        <taxon>Meloidogyninae</taxon>
        <taxon>Meloidogyne</taxon>
    </lineage>
</organism>
<dbReference type="GO" id="GO:0005654">
    <property type="term" value="C:nucleoplasm"/>
    <property type="evidence" value="ECO:0007669"/>
    <property type="project" value="UniProtKB-SubCell"/>
</dbReference>
<dbReference type="OrthoDB" id="422220at2759"/>
<evidence type="ECO:0000256" key="1">
    <source>
        <dbReference type="ARBA" id="ARBA00004604"/>
    </source>
</evidence>
<evidence type="ECO:0000256" key="2">
    <source>
        <dbReference type="ARBA" id="ARBA00004642"/>
    </source>
</evidence>
<dbReference type="InterPro" id="IPR011704">
    <property type="entry name" value="ATPase_dyneun-rel_AAA"/>
</dbReference>
<dbReference type="InterPro" id="IPR003593">
    <property type="entry name" value="AAA+_ATPase"/>
</dbReference>
<evidence type="ECO:0000256" key="4">
    <source>
        <dbReference type="ARBA" id="ARBA00017143"/>
    </source>
</evidence>
<dbReference type="SUPFAM" id="SSF52540">
    <property type="entry name" value="P-loop containing nucleoside triphosphate hydrolases"/>
    <property type="match status" value="3"/>
</dbReference>
<keyword evidence="8" id="KW-0539">Nucleus</keyword>
<evidence type="ECO:0000256" key="6">
    <source>
        <dbReference type="ARBA" id="ARBA00022840"/>
    </source>
</evidence>
<keyword evidence="11" id="KW-1185">Reference proteome</keyword>
<dbReference type="Pfam" id="PF07728">
    <property type="entry name" value="AAA_5"/>
    <property type="match status" value="3"/>
</dbReference>
<feature type="domain" description="AAA+ ATPase" evidence="9">
    <location>
        <begin position="426"/>
        <end position="590"/>
    </location>
</feature>
<evidence type="ECO:0000313" key="10">
    <source>
        <dbReference type="EMBL" id="KAF7633079.1"/>
    </source>
</evidence>
<reference evidence="10" key="1">
    <citation type="journal article" date="2020" name="Ecol. Evol.">
        <title>Genome structure and content of the rice root-knot nematode (Meloidogyne graminicola).</title>
        <authorList>
            <person name="Phan N.T."/>
            <person name="Danchin E.G.J."/>
            <person name="Klopp C."/>
            <person name="Perfus-Barbeoch L."/>
            <person name="Kozlowski D.K."/>
            <person name="Koutsovoulos G.D."/>
            <person name="Lopez-Roques C."/>
            <person name="Bouchez O."/>
            <person name="Zahm M."/>
            <person name="Besnard G."/>
            <person name="Bellafiore S."/>
        </authorList>
    </citation>
    <scope>NUCLEOTIDE SEQUENCE</scope>
    <source>
        <strain evidence="10">VN-18</strain>
    </source>
</reference>
<dbReference type="Proteomes" id="UP000605970">
    <property type="component" value="Unassembled WGS sequence"/>
</dbReference>
<comment type="subcellular location">
    <subcellularLocation>
        <location evidence="1">Nucleus</location>
        <location evidence="1">Nucleolus</location>
    </subcellularLocation>
    <subcellularLocation>
        <location evidence="2">Nucleus</location>
        <location evidence="2">Nucleoplasm</location>
    </subcellularLocation>
</comment>
<keyword evidence="7" id="KW-0143">Chaperone</keyword>
<gene>
    <name evidence="10" type="ORF">Mgra_00007506</name>
</gene>
<evidence type="ECO:0000256" key="7">
    <source>
        <dbReference type="ARBA" id="ARBA00023186"/>
    </source>
</evidence>
<comment type="caution">
    <text evidence="10">The sequence shown here is derived from an EMBL/GenBank/DDBJ whole genome shotgun (WGS) entry which is preliminary data.</text>
</comment>
<evidence type="ECO:0000256" key="8">
    <source>
        <dbReference type="ARBA" id="ARBA00023242"/>
    </source>
</evidence>
<dbReference type="Gene3D" id="3.40.50.300">
    <property type="entry name" value="P-loop containing nucleotide triphosphate hydrolases"/>
    <property type="match status" value="3"/>
</dbReference>
<sequence length="2533" mass="293818">MADHGYFVLATRCRTTQDENEVIHVLEQKLQRKIDLDFLFGENSPFIPSNVIIPQHIVLTKQFRRTLILCSEAWKCHEPILLVGDTGCGKTSAVHLFGNLLSINCHERTDASDLLGNVRPALNSQGGSTFRWQDGIVVQAMRLGQCVLIDEISLAADSVLERLNSLLESERTILLTNPASSSISGESSSIGQLVKAKKGFQLVATMNPGNDHGKRELSRALRNRFTEIWVPAKYDRDDALEIIRQRLLSCNTSSKLSNELTDRIARIFIEFTEFFSTQLSDIIKFIPSLRDLVGLAELFMEMLNTTCDSFNSHTIAILIYHSIEATFLDALGVLPQRMIFNRSLIIEQCQKMFSTIIQKFGFSSANISPSLENDNFILNNHGLFIGPFSIKFPNEKINACKFPKGYSLNSPSTRQNLLRIARAFSSKKPIMLEGSPGSGKSSLVMALAAATGHRLIRLNLSEQTDIYDLFGTDVPVTHPDANYSTFEWKDGPVLKAIKEGTWILLDEMNLASQSVLEGLNSCFDFRKNIYISELNRTFDVDTSKCRFFACQNPHSQGGDRRALPKSFVNRFISIFIEEMTDNDFIFILTEYSKTIANGNLYLSEELISKIILINKLFKETNNVINSGCEFNLRDLFRFLEATVMFGGNVDFSFDLVYLSRLSSKDIKQKVINTIYNRVFYPRKWIPSLPFPKIDLHLPILSVGNVKLSLNETSEKNLRSCNLCLLATQMELFEKVAACMQANWLALLIGPSHSGKRSVIKNLAHVTGKKLYTMRLTSSTDALDLLGSFEQIQLNSLPSNLHLEQNENFSLDEFELPKDYHGGLCFKWVESIFLRAFRDGHWLLIEDVNCCNSAVLDCLNSCLESTNGELLLPIDDSQVIHRHPDFRIFFSMNPRNGQISRAMRNRTLEIQFCVDQLSHYEQLWSKNPYDVFSIIFQPCFELQRNFQKSITFEKELLLQCFNSLLTNNLSCEYLLKCAALLYAKILSDSSINFNEILKLFLLFLSKQNSLPLTISSIPCYLPLLRPSLNNKLSTEIFDYYFNCWFSISKFVLNTPSTAFVQMALVFPSELILESDYLAVEPLFDLLTSIFNNFELHLSVKKIYEQMRDFVSKIRFNDGDIFSIIDELLISTFDKFYSIHSLWCQLQSNITNSTFNGEQYLQSLRSSTCLCMPFGNYDLMNKFFQRWNDEQNMLVDHGQRMEESNSLFSPLKQHLIILLNKIDHLFFNSSTSTSLLNWINSNCNERLFLFSRFMSSSSFLMQVAFNEQPQTLYSMLDDCAFITHFTNSLLWSRLNYNDNILKHVKVYEMFDVLNQLERTSELFWDILFTSKSLKKTNNILWSECEKNFIVNLNNTQSLTSIESILAKIKSLTPTKDFLDHIFYVYEHKNYLQIKGHNLEYYFSALRDFLQLTISKTYELDDVCKITSNHSNFIAAISKSRQATISSLNNLENEFNFWTNDPSVYRIELLGEDALDYKKNFQKNVVNELINCTTALSELFTPNFLKEIHNCQALDQLDLISDLEHYCCLLSNAIKPVQVLKKRLCSLTCSNILTFILFPDIFIPYLFSLNCLVICLSEHHKQAKERFCFKRQNQIVNVLLQSFEKQYYEKINSNILLNQLTILISNDINISPQQKLPILLWNYNKINDKNLTKKYQVKFLHWIFTYWELWYEEHAKTKIEQLYHIKKKKRNNSEDMLENDEVVNSNDDLEDDNEEFNNYLPDFSNLSENQPKEISDNTSVEFSLNGDYIYSTLQTILSSSEQPKFPFLTFMCVLNQLPQKLIHCSSLINENFAFHQLFQINELQKQIKTQFPVKQHLHNCSPLNVYKECEPSALFQCCEALESLKKAAMSLKNEFPENAQLILLLSSLETFNNDQAGFPMMKHATQLERVLEHAEAWESISDRVHSLREQMCPLQELLVEWRRQEVQCWNELVNNFRKGSSQLAVLVSWPLFKYALELKDDGNKLLLMFIEWMQNSTLGDFETRLWTGQLLSHCLFLLEDDNYLNVNERSKLSNRILCIVEHFAQFKDQVKDLYKQLYTPIEKDLHNFTTVVRYNDLNLCSVRESTKRARVQLIRILRKFKEMYNESISLILFDKMPKIPNQALELFPSSFTFSFENLSFDPTLFNMINNFDFKFDKRLQNLVAIDELSSIKIFAVDLLQLLMNNVSYQTIDKSNETTNSDSIDSENEKIHGRALFERQQRFSLLIRTLKRFGLGSRRSHKLDSEKLTIETLTQITPNINDLFVAGDTINLLFRHNIASRNVFMRKFASWRHSLQNTPHLSQQLSPFILENLRGTTEFGLHWIFQAINGLTTTVALEVIRLRDISKCFETELVNIKYSKDSSNVLPTHKQITEIFVQHCNYIQNIYQITDRMNKILLCCPKEHYNQTSLKNIQEPLGGLRQSDLHFSQLNKDIDNLFNLISKLYKLNDKKQEMFLCLPLETTNNIIIEENIWNKSCWFNYSQNVCSLIENIKSLLINSEHIKYYFPDDYNLILEFINKIHLLFNDQKELIQPTNSQINEVSFNEIQQILLLRLQNF</sequence>
<dbReference type="GO" id="GO:0016887">
    <property type="term" value="F:ATP hydrolysis activity"/>
    <property type="evidence" value="ECO:0007669"/>
    <property type="project" value="InterPro"/>
</dbReference>
<keyword evidence="6" id="KW-0067">ATP-binding</keyword>
<proteinExistence type="inferred from homology"/>